<sequence>MKSDKLLGNRGLSIKKNSTDINLKGFSGYELKHSKEIDDEIARIGPGTKAGEYFRRYWHPIFISSELGDLPVAIKILGEELVLFRDQSLQLGLVHKHCPHRQASLEFGICQKTGISCCYHGWHFDVDGSILEVPGQPEHTQDFIKQKVRLGAYPTHEFKGLIFAYLGPIEKKPEFPNYDSLDFDGMEMVPYKAPFDCNWLQVLDAIVDPIHTSFLHSNMSRQQFSEGFGEVGQIDFFERDNWILGCNTRRVGDNVWFRVNEVVLPNFTQAGAAFAADGTRQILYGRSSFTRWVVPVDDETTICYAWANFGERGDPQEYNTPEGPELIEQGEIFDRPYEQRQRFPADREACEGMGPINIHKNENLLASDQGVAMMRQKIREQIRSLDAGKEPLKVTELKDSPIPTYGGDSVINIPSSVQDENDFFSKLAHEFIKIQFEVDGKSEKERVEIVTNKLKEIQSRENP</sequence>
<dbReference type="PROSITE" id="PS51296">
    <property type="entry name" value="RIESKE"/>
    <property type="match status" value="1"/>
</dbReference>
<dbReference type="SUPFAM" id="SSF50022">
    <property type="entry name" value="ISP domain"/>
    <property type="match status" value="1"/>
</dbReference>
<dbReference type="AlphaFoldDB" id="A0A0M4LCJ5"/>
<accession>A0A0M4LCJ5</accession>
<evidence type="ECO:0000313" key="8">
    <source>
        <dbReference type="Proteomes" id="UP000068905"/>
    </source>
</evidence>
<organism evidence="7 8">
    <name type="scientific">Candidatus Pseudothioglobus singularis PS1</name>
    <dbReference type="NCBI Taxonomy" id="1125411"/>
    <lineage>
        <taxon>Bacteria</taxon>
        <taxon>Pseudomonadati</taxon>
        <taxon>Pseudomonadota</taxon>
        <taxon>Gammaproteobacteria</taxon>
        <taxon>Candidatus Pseudothioglobaceae</taxon>
        <taxon>Candidatus Pseudothioglobus</taxon>
    </lineage>
</organism>
<keyword evidence="2" id="KW-0479">Metal-binding</keyword>
<keyword evidence="8" id="KW-1185">Reference proteome</keyword>
<keyword evidence="5" id="KW-0411">Iron-sulfur</keyword>
<evidence type="ECO:0000259" key="6">
    <source>
        <dbReference type="PROSITE" id="PS51296"/>
    </source>
</evidence>
<dbReference type="SUPFAM" id="SSF55961">
    <property type="entry name" value="Bet v1-like"/>
    <property type="match status" value="1"/>
</dbReference>
<dbReference type="GO" id="GO:0016491">
    <property type="term" value="F:oxidoreductase activity"/>
    <property type="evidence" value="ECO:0007669"/>
    <property type="project" value="UniProtKB-KW"/>
</dbReference>
<keyword evidence="3" id="KW-0560">Oxidoreductase</keyword>
<reference evidence="7 8" key="1">
    <citation type="journal article" date="2015" name="Genome Announc.">
        <title>Genome Sequence of 'Candidatus Thioglobus singularis' Strain PS1, a Mixotroph from the SUP05 Clade of Marine Gammaproteobacteria.</title>
        <authorList>
            <person name="Marshall K.T."/>
            <person name="Morris R.M."/>
        </authorList>
    </citation>
    <scope>NUCLEOTIDE SEQUENCE [LARGE SCALE GENOMIC DNA]</scope>
    <source>
        <strain evidence="7 8">PS1</strain>
    </source>
</reference>
<dbReference type="Proteomes" id="UP000068905">
    <property type="component" value="Chromosome"/>
</dbReference>
<dbReference type="STRING" id="1125411.W908_01905"/>
<dbReference type="PANTHER" id="PTHR21266:SF59">
    <property type="entry name" value="BLR4922 PROTEIN"/>
    <property type="match status" value="1"/>
</dbReference>
<dbReference type="InterPro" id="IPR017941">
    <property type="entry name" value="Rieske_2Fe-2S"/>
</dbReference>
<dbReference type="CDD" id="cd03479">
    <property type="entry name" value="Rieske_RO_Alpha_PhDO_like"/>
    <property type="match status" value="1"/>
</dbReference>
<keyword evidence="4" id="KW-0408">Iron</keyword>
<dbReference type="Gene3D" id="2.102.10.10">
    <property type="entry name" value="Rieske [2Fe-2S] iron-sulphur domain"/>
    <property type="match status" value="1"/>
</dbReference>
<dbReference type="GO" id="GO:0051537">
    <property type="term" value="F:2 iron, 2 sulfur cluster binding"/>
    <property type="evidence" value="ECO:0007669"/>
    <property type="project" value="UniProtKB-KW"/>
</dbReference>
<evidence type="ECO:0000256" key="5">
    <source>
        <dbReference type="ARBA" id="ARBA00023014"/>
    </source>
</evidence>
<dbReference type="OrthoDB" id="9769355at2"/>
<dbReference type="InterPro" id="IPR036922">
    <property type="entry name" value="Rieske_2Fe-2S_sf"/>
</dbReference>
<dbReference type="Pfam" id="PF00355">
    <property type="entry name" value="Rieske"/>
    <property type="match status" value="1"/>
</dbReference>
<evidence type="ECO:0000256" key="3">
    <source>
        <dbReference type="ARBA" id="ARBA00023002"/>
    </source>
</evidence>
<dbReference type="KEGG" id="tsn:W908_01905"/>
<feature type="domain" description="Rieske" evidence="6">
    <location>
        <begin position="58"/>
        <end position="164"/>
    </location>
</feature>
<evidence type="ECO:0000256" key="2">
    <source>
        <dbReference type="ARBA" id="ARBA00022723"/>
    </source>
</evidence>
<keyword evidence="1" id="KW-0001">2Fe-2S</keyword>
<dbReference type="CDD" id="cd08878">
    <property type="entry name" value="RHO_alpha_C_DMO-like"/>
    <property type="match status" value="1"/>
</dbReference>
<gene>
    <name evidence="7" type="ORF">W908_01905</name>
</gene>
<evidence type="ECO:0000256" key="1">
    <source>
        <dbReference type="ARBA" id="ARBA00022714"/>
    </source>
</evidence>
<dbReference type="EMBL" id="CP006911">
    <property type="protein sequence ID" value="ALE01469.1"/>
    <property type="molecule type" value="Genomic_DNA"/>
</dbReference>
<protein>
    <submittedName>
        <fullName evidence="7">Iron-sulfur protein</fullName>
    </submittedName>
</protein>
<name>A0A0M4LCJ5_9GAMM</name>
<evidence type="ECO:0000256" key="4">
    <source>
        <dbReference type="ARBA" id="ARBA00023004"/>
    </source>
</evidence>
<dbReference type="RefSeq" id="WP_020026203.1">
    <property type="nucleotide sequence ID" value="NZ_CP006911.1"/>
</dbReference>
<dbReference type="GO" id="GO:0046872">
    <property type="term" value="F:metal ion binding"/>
    <property type="evidence" value="ECO:0007669"/>
    <property type="project" value="UniProtKB-KW"/>
</dbReference>
<dbReference type="PANTHER" id="PTHR21266">
    <property type="entry name" value="IRON-SULFUR DOMAIN CONTAINING PROTEIN"/>
    <property type="match status" value="1"/>
</dbReference>
<evidence type="ECO:0000313" key="7">
    <source>
        <dbReference type="EMBL" id="ALE01469.1"/>
    </source>
</evidence>
<dbReference type="InterPro" id="IPR050584">
    <property type="entry name" value="Cholesterol_7-desaturase"/>
</dbReference>
<proteinExistence type="predicted"/>